<dbReference type="EMBL" id="PCSD01000046">
    <property type="protein sequence ID" value="PIP33845.1"/>
    <property type="molecule type" value="Genomic_DNA"/>
</dbReference>
<accession>A0A2G9ZKZ0</accession>
<sequence>MTLTPEQFNKLATKDDLQEMKKEMVTKNEHNDVMSAIDAVMHKLDIIEHAFVSNQAAHNRFEQRITRIEQHLNLKPA</sequence>
<protein>
    <submittedName>
        <fullName evidence="1">Uncharacterized protein</fullName>
    </submittedName>
</protein>
<organism evidence="1 2">
    <name type="scientific">Candidatus Falkowbacteria bacterium CG23_combo_of_CG06-09_8_20_14_all_49_15</name>
    <dbReference type="NCBI Taxonomy" id="1974572"/>
    <lineage>
        <taxon>Bacteria</taxon>
        <taxon>Candidatus Falkowiibacteriota</taxon>
    </lineage>
</organism>
<evidence type="ECO:0000313" key="2">
    <source>
        <dbReference type="Proteomes" id="UP000230729"/>
    </source>
</evidence>
<evidence type="ECO:0000313" key="1">
    <source>
        <dbReference type="EMBL" id="PIP33845.1"/>
    </source>
</evidence>
<dbReference type="AlphaFoldDB" id="A0A2G9ZKZ0"/>
<reference evidence="1 2" key="1">
    <citation type="submission" date="2017-09" db="EMBL/GenBank/DDBJ databases">
        <title>Depth-based differentiation of microbial function through sediment-hosted aquifers and enrichment of novel symbionts in the deep terrestrial subsurface.</title>
        <authorList>
            <person name="Probst A.J."/>
            <person name="Ladd B."/>
            <person name="Jarett J.K."/>
            <person name="Geller-Mcgrath D.E."/>
            <person name="Sieber C.M."/>
            <person name="Emerson J.B."/>
            <person name="Anantharaman K."/>
            <person name="Thomas B.C."/>
            <person name="Malmstrom R."/>
            <person name="Stieglmeier M."/>
            <person name="Klingl A."/>
            <person name="Woyke T."/>
            <person name="Ryan C.M."/>
            <person name="Banfield J.F."/>
        </authorList>
    </citation>
    <scope>NUCLEOTIDE SEQUENCE [LARGE SCALE GENOMIC DNA]</scope>
    <source>
        <strain evidence="1">CG23_combo_of_CG06-09_8_20_14_all_49_15</strain>
    </source>
</reference>
<gene>
    <name evidence="1" type="ORF">COX22_02225</name>
</gene>
<proteinExistence type="predicted"/>
<comment type="caution">
    <text evidence="1">The sequence shown here is derived from an EMBL/GenBank/DDBJ whole genome shotgun (WGS) entry which is preliminary data.</text>
</comment>
<name>A0A2G9ZKZ0_9BACT</name>
<dbReference type="Proteomes" id="UP000230729">
    <property type="component" value="Unassembled WGS sequence"/>
</dbReference>